<dbReference type="InterPro" id="IPR039425">
    <property type="entry name" value="RNA_pol_sigma-70-like"/>
</dbReference>
<dbReference type="InterPro" id="IPR013325">
    <property type="entry name" value="RNA_pol_sigma_r2"/>
</dbReference>
<dbReference type="InterPro" id="IPR013324">
    <property type="entry name" value="RNA_pol_sigma_r3/r4-like"/>
</dbReference>
<comment type="similarity">
    <text evidence="1">Belongs to the sigma-70 factor family. ECF subfamily.</text>
</comment>
<accession>A0A7C8GRW7</accession>
<dbReference type="GO" id="GO:0003677">
    <property type="term" value="F:DNA binding"/>
    <property type="evidence" value="ECO:0007669"/>
    <property type="project" value="UniProtKB-KW"/>
</dbReference>
<dbReference type="NCBIfam" id="TIGR02937">
    <property type="entry name" value="sigma70-ECF"/>
    <property type="match status" value="1"/>
</dbReference>
<dbReference type="Pfam" id="PF04542">
    <property type="entry name" value="Sigma70_r2"/>
    <property type="match status" value="1"/>
</dbReference>
<dbReference type="PANTHER" id="PTHR43133:SF8">
    <property type="entry name" value="RNA POLYMERASE SIGMA FACTOR HI_1459-RELATED"/>
    <property type="match status" value="1"/>
</dbReference>
<feature type="domain" description="RNA polymerase sigma-70 region 2" evidence="6">
    <location>
        <begin position="9"/>
        <end position="73"/>
    </location>
</feature>
<organism evidence="7 8">
    <name type="scientific">Gracilibacillus oryzae</name>
    <dbReference type="NCBI Taxonomy" id="1672701"/>
    <lineage>
        <taxon>Bacteria</taxon>
        <taxon>Bacillati</taxon>
        <taxon>Bacillota</taxon>
        <taxon>Bacilli</taxon>
        <taxon>Bacillales</taxon>
        <taxon>Bacillaceae</taxon>
        <taxon>Gracilibacillus</taxon>
    </lineage>
</organism>
<evidence type="ECO:0000313" key="7">
    <source>
        <dbReference type="EMBL" id="KAB8129175.1"/>
    </source>
</evidence>
<protein>
    <submittedName>
        <fullName evidence="7">Sigma-70 family RNA polymerase sigma factor</fullName>
    </submittedName>
</protein>
<gene>
    <name evidence="7" type="ORF">F9U64_15425</name>
</gene>
<sequence length="163" mass="19537">MQFEEVLKDHERVIHHLINKYGIRDMEGEFFQEGMIAIWEALRTFDQSKSKLSTYIYSCVSRRFLNKIKKESREQDNLDSWLERVRIDDLLMEDKPAFDRQLLSDIREKLSDKQWCWFVHAVIKDQTISEIADTYAVTAPAVKSWRRSAKSKIRQLLQQNHME</sequence>
<dbReference type="OrthoDB" id="9783788at2"/>
<keyword evidence="4" id="KW-0238">DNA-binding</keyword>
<dbReference type="GO" id="GO:0016987">
    <property type="term" value="F:sigma factor activity"/>
    <property type="evidence" value="ECO:0007669"/>
    <property type="project" value="UniProtKB-KW"/>
</dbReference>
<dbReference type="PANTHER" id="PTHR43133">
    <property type="entry name" value="RNA POLYMERASE ECF-TYPE SIGMA FACTO"/>
    <property type="match status" value="1"/>
</dbReference>
<dbReference type="Gene3D" id="1.10.10.10">
    <property type="entry name" value="Winged helix-like DNA-binding domain superfamily/Winged helix DNA-binding domain"/>
    <property type="match status" value="1"/>
</dbReference>
<evidence type="ECO:0000256" key="2">
    <source>
        <dbReference type="ARBA" id="ARBA00023015"/>
    </source>
</evidence>
<proteinExistence type="inferred from homology"/>
<dbReference type="InterPro" id="IPR007627">
    <property type="entry name" value="RNA_pol_sigma70_r2"/>
</dbReference>
<name>A0A7C8GRW7_9BACI</name>
<dbReference type="InterPro" id="IPR014284">
    <property type="entry name" value="RNA_pol_sigma-70_dom"/>
</dbReference>
<evidence type="ECO:0000256" key="4">
    <source>
        <dbReference type="ARBA" id="ARBA00023125"/>
    </source>
</evidence>
<reference evidence="7 8" key="1">
    <citation type="submission" date="2019-10" db="EMBL/GenBank/DDBJ databases">
        <title>Gracilibacillus sp. nov. isolated from rice seeds.</title>
        <authorList>
            <person name="He S."/>
        </authorList>
    </citation>
    <scope>NUCLEOTIDE SEQUENCE [LARGE SCALE GENOMIC DNA]</scope>
    <source>
        <strain evidence="7 8">TD8</strain>
    </source>
</reference>
<dbReference type="AlphaFoldDB" id="A0A7C8GRW7"/>
<comment type="caution">
    <text evidence="7">The sequence shown here is derived from an EMBL/GenBank/DDBJ whole genome shotgun (WGS) entry which is preliminary data.</text>
</comment>
<evidence type="ECO:0000259" key="6">
    <source>
        <dbReference type="Pfam" id="PF04542"/>
    </source>
</evidence>
<dbReference type="EMBL" id="WEID01000077">
    <property type="protein sequence ID" value="KAB8129175.1"/>
    <property type="molecule type" value="Genomic_DNA"/>
</dbReference>
<keyword evidence="5" id="KW-0804">Transcription</keyword>
<keyword evidence="8" id="KW-1185">Reference proteome</keyword>
<dbReference type="SUPFAM" id="SSF88946">
    <property type="entry name" value="Sigma2 domain of RNA polymerase sigma factors"/>
    <property type="match status" value="1"/>
</dbReference>
<dbReference type="Gene3D" id="1.10.1740.10">
    <property type="match status" value="1"/>
</dbReference>
<evidence type="ECO:0000256" key="3">
    <source>
        <dbReference type="ARBA" id="ARBA00023082"/>
    </source>
</evidence>
<keyword evidence="3" id="KW-0731">Sigma factor</keyword>
<dbReference type="RefSeq" id="WP_153405530.1">
    <property type="nucleotide sequence ID" value="NZ_ML762437.1"/>
</dbReference>
<dbReference type="InterPro" id="IPR036388">
    <property type="entry name" value="WH-like_DNA-bd_sf"/>
</dbReference>
<keyword evidence="2" id="KW-0805">Transcription regulation</keyword>
<evidence type="ECO:0000256" key="5">
    <source>
        <dbReference type="ARBA" id="ARBA00023163"/>
    </source>
</evidence>
<evidence type="ECO:0000256" key="1">
    <source>
        <dbReference type="ARBA" id="ARBA00010641"/>
    </source>
</evidence>
<evidence type="ECO:0000313" key="8">
    <source>
        <dbReference type="Proteomes" id="UP000480246"/>
    </source>
</evidence>
<dbReference type="SUPFAM" id="SSF88659">
    <property type="entry name" value="Sigma3 and sigma4 domains of RNA polymerase sigma factors"/>
    <property type="match status" value="1"/>
</dbReference>
<dbReference type="Proteomes" id="UP000480246">
    <property type="component" value="Unassembled WGS sequence"/>
</dbReference>
<dbReference type="GO" id="GO:0006352">
    <property type="term" value="P:DNA-templated transcription initiation"/>
    <property type="evidence" value="ECO:0007669"/>
    <property type="project" value="InterPro"/>
</dbReference>